<dbReference type="GO" id="GO:0005506">
    <property type="term" value="F:iron ion binding"/>
    <property type="evidence" value="ECO:0007669"/>
    <property type="project" value="InterPro"/>
</dbReference>
<accession>A0A5C3LKR7</accession>
<evidence type="ECO:0000256" key="10">
    <source>
        <dbReference type="RuleBase" id="RU000461"/>
    </source>
</evidence>
<evidence type="ECO:0000256" key="4">
    <source>
        <dbReference type="ARBA" id="ARBA00022617"/>
    </source>
</evidence>
<evidence type="ECO:0000256" key="5">
    <source>
        <dbReference type="ARBA" id="ARBA00022723"/>
    </source>
</evidence>
<keyword evidence="6 10" id="KW-0560">Oxidoreductase</keyword>
<dbReference type="GO" id="GO:0016705">
    <property type="term" value="F:oxidoreductase activity, acting on paired donors, with incorporation or reduction of molecular oxygen"/>
    <property type="evidence" value="ECO:0007669"/>
    <property type="project" value="InterPro"/>
</dbReference>
<evidence type="ECO:0000256" key="7">
    <source>
        <dbReference type="ARBA" id="ARBA00023004"/>
    </source>
</evidence>
<keyword evidence="11" id="KW-1133">Transmembrane helix</keyword>
<dbReference type="OrthoDB" id="2789670at2759"/>
<dbReference type="PROSITE" id="PS00086">
    <property type="entry name" value="CYTOCHROME_P450"/>
    <property type="match status" value="1"/>
</dbReference>
<keyword evidence="5 9" id="KW-0479">Metal-binding</keyword>
<dbReference type="Gene3D" id="1.10.630.10">
    <property type="entry name" value="Cytochrome P450"/>
    <property type="match status" value="1"/>
</dbReference>
<organism evidence="12 13">
    <name type="scientific">Crucibulum laeve</name>
    <dbReference type="NCBI Taxonomy" id="68775"/>
    <lineage>
        <taxon>Eukaryota</taxon>
        <taxon>Fungi</taxon>
        <taxon>Dikarya</taxon>
        <taxon>Basidiomycota</taxon>
        <taxon>Agaricomycotina</taxon>
        <taxon>Agaricomycetes</taxon>
        <taxon>Agaricomycetidae</taxon>
        <taxon>Agaricales</taxon>
        <taxon>Agaricineae</taxon>
        <taxon>Nidulariaceae</taxon>
        <taxon>Crucibulum</taxon>
    </lineage>
</organism>
<evidence type="ECO:0000313" key="13">
    <source>
        <dbReference type="Proteomes" id="UP000308652"/>
    </source>
</evidence>
<comment type="similarity">
    <text evidence="3 10">Belongs to the cytochrome P450 family.</text>
</comment>
<dbReference type="InterPro" id="IPR001128">
    <property type="entry name" value="Cyt_P450"/>
</dbReference>
<keyword evidence="11" id="KW-0472">Membrane</keyword>
<comment type="cofactor">
    <cofactor evidence="1 9">
        <name>heme</name>
        <dbReference type="ChEBI" id="CHEBI:30413"/>
    </cofactor>
</comment>
<dbReference type="Pfam" id="PF00067">
    <property type="entry name" value="p450"/>
    <property type="match status" value="1"/>
</dbReference>
<evidence type="ECO:0000256" key="11">
    <source>
        <dbReference type="SAM" id="Phobius"/>
    </source>
</evidence>
<evidence type="ECO:0000256" key="2">
    <source>
        <dbReference type="ARBA" id="ARBA00005179"/>
    </source>
</evidence>
<evidence type="ECO:0000256" key="1">
    <source>
        <dbReference type="ARBA" id="ARBA00001971"/>
    </source>
</evidence>
<feature type="binding site" description="axial binding residue" evidence="9">
    <location>
        <position position="440"/>
    </location>
    <ligand>
        <name>heme</name>
        <dbReference type="ChEBI" id="CHEBI:30413"/>
    </ligand>
    <ligandPart>
        <name>Fe</name>
        <dbReference type="ChEBI" id="CHEBI:18248"/>
    </ligandPart>
</feature>
<dbReference type="PANTHER" id="PTHR46300">
    <property type="entry name" value="P450, PUTATIVE (EUROFUNG)-RELATED-RELATED"/>
    <property type="match status" value="1"/>
</dbReference>
<sequence length="516" mass="58529">STMSATLFWLIVVFMLFVWFKGLKIKHPPLPPGPPADPTIGHLRKIPTENQETTFYEWSKIYGDVIHLRIPGRSIIVLNSKQAAIELLEKRSANYSDRPNFVVYEIMGWVPTLTFIRYGKQFQKHRRLLQQYLSRDKCVSYQPIQTRETLRLLRSLLTSPEQYDHHFSSFATAITMQIAYGHQINTDEDPYVEITKDVGYAISNSGPPGSTLVDLFPFLQYLPSCFPGTHYANQARRYRGAIRQLHEFPFEETKRRMVSSNEGISKTSYLLYHLNRLNRQGLSDSPIEVDDVKGTAGVIYSAGAETTWSSLSVFLLAMILHPECQLKAQEEIDAVIGSDRLLEFRDRPSLPYVEACLQESYRWHSAVPLGIPHRSLEDDIYKGMFIPKNSLIIPNSHGISLDETVYEDPSAFNPSRYLPRPLGREEPYPVSQFGFGRRICPGRYLADPSLWIATASILATFSISNAIGKDNQPIIPEIAFISGLTSHPKPFGCVLKPRNESTYSLVMENGSVDCEA</sequence>
<proteinExistence type="inferred from homology"/>
<name>A0A5C3LKR7_9AGAR</name>
<dbReference type="InterPro" id="IPR017972">
    <property type="entry name" value="Cyt_P450_CS"/>
</dbReference>
<dbReference type="CDD" id="cd11065">
    <property type="entry name" value="CYP64-like"/>
    <property type="match status" value="1"/>
</dbReference>
<dbReference type="AlphaFoldDB" id="A0A5C3LKR7"/>
<dbReference type="EMBL" id="ML213650">
    <property type="protein sequence ID" value="TFK33315.1"/>
    <property type="molecule type" value="Genomic_DNA"/>
</dbReference>
<keyword evidence="11" id="KW-0812">Transmembrane</keyword>
<feature type="transmembrane region" description="Helical" evidence="11">
    <location>
        <begin position="6"/>
        <end position="23"/>
    </location>
</feature>
<evidence type="ECO:0000256" key="8">
    <source>
        <dbReference type="ARBA" id="ARBA00023033"/>
    </source>
</evidence>
<keyword evidence="7 9" id="KW-0408">Iron</keyword>
<dbReference type="PANTHER" id="PTHR46300:SF5">
    <property type="entry name" value="CYTOCHROME P450"/>
    <property type="match status" value="1"/>
</dbReference>
<evidence type="ECO:0000256" key="9">
    <source>
        <dbReference type="PIRSR" id="PIRSR602401-1"/>
    </source>
</evidence>
<evidence type="ECO:0000256" key="3">
    <source>
        <dbReference type="ARBA" id="ARBA00010617"/>
    </source>
</evidence>
<reference evidence="12 13" key="1">
    <citation type="journal article" date="2019" name="Nat. Ecol. Evol.">
        <title>Megaphylogeny resolves global patterns of mushroom evolution.</title>
        <authorList>
            <person name="Varga T."/>
            <person name="Krizsan K."/>
            <person name="Foldi C."/>
            <person name="Dima B."/>
            <person name="Sanchez-Garcia M."/>
            <person name="Sanchez-Ramirez S."/>
            <person name="Szollosi G.J."/>
            <person name="Szarkandi J.G."/>
            <person name="Papp V."/>
            <person name="Albert L."/>
            <person name="Andreopoulos W."/>
            <person name="Angelini C."/>
            <person name="Antonin V."/>
            <person name="Barry K.W."/>
            <person name="Bougher N.L."/>
            <person name="Buchanan P."/>
            <person name="Buyck B."/>
            <person name="Bense V."/>
            <person name="Catcheside P."/>
            <person name="Chovatia M."/>
            <person name="Cooper J."/>
            <person name="Damon W."/>
            <person name="Desjardin D."/>
            <person name="Finy P."/>
            <person name="Geml J."/>
            <person name="Haridas S."/>
            <person name="Hughes K."/>
            <person name="Justo A."/>
            <person name="Karasinski D."/>
            <person name="Kautmanova I."/>
            <person name="Kiss B."/>
            <person name="Kocsube S."/>
            <person name="Kotiranta H."/>
            <person name="LaButti K.M."/>
            <person name="Lechner B.E."/>
            <person name="Liimatainen K."/>
            <person name="Lipzen A."/>
            <person name="Lukacs Z."/>
            <person name="Mihaltcheva S."/>
            <person name="Morgado L.N."/>
            <person name="Niskanen T."/>
            <person name="Noordeloos M.E."/>
            <person name="Ohm R.A."/>
            <person name="Ortiz-Santana B."/>
            <person name="Ovrebo C."/>
            <person name="Racz N."/>
            <person name="Riley R."/>
            <person name="Savchenko A."/>
            <person name="Shiryaev A."/>
            <person name="Soop K."/>
            <person name="Spirin V."/>
            <person name="Szebenyi C."/>
            <person name="Tomsovsky M."/>
            <person name="Tulloss R.E."/>
            <person name="Uehling J."/>
            <person name="Grigoriev I.V."/>
            <person name="Vagvolgyi C."/>
            <person name="Papp T."/>
            <person name="Martin F.M."/>
            <person name="Miettinen O."/>
            <person name="Hibbett D.S."/>
            <person name="Nagy L.G."/>
        </authorList>
    </citation>
    <scope>NUCLEOTIDE SEQUENCE [LARGE SCALE GENOMIC DNA]</scope>
    <source>
        <strain evidence="12 13">CBS 166.37</strain>
    </source>
</reference>
<dbReference type="GO" id="GO:0020037">
    <property type="term" value="F:heme binding"/>
    <property type="evidence" value="ECO:0007669"/>
    <property type="project" value="InterPro"/>
</dbReference>
<keyword evidence="4 9" id="KW-0349">Heme</keyword>
<dbReference type="InterPro" id="IPR002401">
    <property type="entry name" value="Cyt_P450_E_grp-I"/>
</dbReference>
<evidence type="ECO:0000313" key="12">
    <source>
        <dbReference type="EMBL" id="TFK33315.1"/>
    </source>
</evidence>
<comment type="pathway">
    <text evidence="2">Secondary metabolite biosynthesis.</text>
</comment>
<dbReference type="InterPro" id="IPR036396">
    <property type="entry name" value="Cyt_P450_sf"/>
</dbReference>
<dbReference type="InterPro" id="IPR050364">
    <property type="entry name" value="Cytochrome_P450_fung"/>
</dbReference>
<dbReference type="Proteomes" id="UP000308652">
    <property type="component" value="Unassembled WGS sequence"/>
</dbReference>
<dbReference type="PRINTS" id="PR00463">
    <property type="entry name" value="EP450I"/>
</dbReference>
<dbReference type="GO" id="GO:0004497">
    <property type="term" value="F:monooxygenase activity"/>
    <property type="evidence" value="ECO:0007669"/>
    <property type="project" value="UniProtKB-KW"/>
</dbReference>
<feature type="non-terminal residue" evidence="12">
    <location>
        <position position="1"/>
    </location>
</feature>
<gene>
    <name evidence="12" type="ORF">BDQ12DRAFT_768629</name>
</gene>
<dbReference type="SUPFAM" id="SSF48264">
    <property type="entry name" value="Cytochrome P450"/>
    <property type="match status" value="1"/>
</dbReference>
<dbReference type="STRING" id="68775.A0A5C3LKR7"/>
<keyword evidence="8 10" id="KW-0503">Monooxygenase</keyword>
<keyword evidence="13" id="KW-1185">Reference proteome</keyword>
<protein>
    <submittedName>
        <fullName evidence="12">Cytochrome P450</fullName>
    </submittedName>
</protein>
<evidence type="ECO:0000256" key="6">
    <source>
        <dbReference type="ARBA" id="ARBA00023002"/>
    </source>
</evidence>